<accession>A0A916SLT6</accession>
<dbReference type="FunFam" id="1.10.10.10:FF:000028">
    <property type="entry name" value="Fumarate/nitrate reduction transcriptional regulator Fnr"/>
    <property type="match status" value="1"/>
</dbReference>
<dbReference type="SUPFAM" id="SSF46785">
    <property type="entry name" value="Winged helix' DNA-binding domain"/>
    <property type="match status" value="1"/>
</dbReference>
<evidence type="ECO:0000259" key="5">
    <source>
        <dbReference type="PROSITE" id="PS50042"/>
    </source>
</evidence>
<dbReference type="InterPro" id="IPR000595">
    <property type="entry name" value="cNMP-bd_dom"/>
</dbReference>
<dbReference type="InterPro" id="IPR018490">
    <property type="entry name" value="cNMP-bd_dom_sf"/>
</dbReference>
<dbReference type="InterPro" id="IPR036390">
    <property type="entry name" value="WH_DNA-bd_sf"/>
</dbReference>
<name>A0A916SLT6_9HYPH</name>
<dbReference type="SMART" id="SM00419">
    <property type="entry name" value="HTH_CRP"/>
    <property type="match status" value="1"/>
</dbReference>
<keyword evidence="8" id="KW-1185">Reference proteome</keyword>
<organism evidence="7 8">
    <name type="scientific">Brucella endophytica</name>
    <dbReference type="NCBI Taxonomy" id="1963359"/>
    <lineage>
        <taxon>Bacteria</taxon>
        <taxon>Pseudomonadati</taxon>
        <taxon>Pseudomonadota</taxon>
        <taxon>Alphaproteobacteria</taxon>
        <taxon>Hyphomicrobiales</taxon>
        <taxon>Brucellaceae</taxon>
        <taxon>Brucella/Ochrobactrum group</taxon>
        <taxon>Brucella</taxon>
    </lineage>
</organism>
<dbReference type="SUPFAM" id="SSF51206">
    <property type="entry name" value="cAMP-binding domain-like"/>
    <property type="match status" value="1"/>
</dbReference>
<dbReference type="Proteomes" id="UP000646478">
    <property type="component" value="Unassembled WGS sequence"/>
</dbReference>
<evidence type="ECO:0000256" key="4">
    <source>
        <dbReference type="ARBA" id="ARBA00023231"/>
    </source>
</evidence>
<dbReference type="SMART" id="SM00100">
    <property type="entry name" value="cNMP"/>
    <property type="match status" value="1"/>
</dbReference>
<dbReference type="InterPro" id="IPR014710">
    <property type="entry name" value="RmlC-like_jellyroll"/>
</dbReference>
<dbReference type="Pfam" id="PF00027">
    <property type="entry name" value="cNMP_binding"/>
    <property type="match status" value="1"/>
</dbReference>
<dbReference type="GO" id="GO:0003677">
    <property type="term" value="F:DNA binding"/>
    <property type="evidence" value="ECO:0007669"/>
    <property type="project" value="UniProtKB-KW"/>
</dbReference>
<keyword evidence="4" id="KW-0535">Nitrogen fixation</keyword>
<dbReference type="Gene3D" id="1.10.10.10">
    <property type="entry name" value="Winged helix-like DNA-binding domain superfamily/Winged helix DNA-binding domain"/>
    <property type="match status" value="1"/>
</dbReference>
<evidence type="ECO:0000256" key="2">
    <source>
        <dbReference type="ARBA" id="ARBA00023125"/>
    </source>
</evidence>
<feature type="domain" description="Cyclic nucleotide-binding" evidence="5">
    <location>
        <begin position="14"/>
        <end position="103"/>
    </location>
</feature>
<dbReference type="InterPro" id="IPR050397">
    <property type="entry name" value="Env_Response_Regulators"/>
</dbReference>
<dbReference type="PRINTS" id="PR00034">
    <property type="entry name" value="HTHCRP"/>
</dbReference>
<evidence type="ECO:0000313" key="7">
    <source>
        <dbReference type="EMBL" id="GGB02657.1"/>
    </source>
</evidence>
<dbReference type="Gene3D" id="2.60.120.10">
    <property type="entry name" value="Jelly Rolls"/>
    <property type="match status" value="1"/>
</dbReference>
<evidence type="ECO:0000256" key="1">
    <source>
        <dbReference type="ARBA" id="ARBA00023015"/>
    </source>
</evidence>
<reference evidence="7" key="2">
    <citation type="submission" date="2020-09" db="EMBL/GenBank/DDBJ databases">
        <authorList>
            <person name="Sun Q."/>
            <person name="Zhou Y."/>
        </authorList>
    </citation>
    <scope>NUCLEOTIDE SEQUENCE</scope>
    <source>
        <strain evidence="7">CGMCC 1.15082</strain>
    </source>
</reference>
<feature type="domain" description="HTH crp-type" evidence="6">
    <location>
        <begin position="148"/>
        <end position="221"/>
    </location>
</feature>
<evidence type="ECO:0000259" key="6">
    <source>
        <dbReference type="PROSITE" id="PS51063"/>
    </source>
</evidence>
<evidence type="ECO:0000313" key="8">
    <source>
        <dbReference type="Proteomes" id="UP000646478"/>
    </source>
</evidence>
<dbReference type="Pfam" id="PF13545">
    <property type="entry name" value="HTH_Crp_2"/>
    <property type="match status" value="1"/>
</dbReference>
<dbReference type="InterPro" id="IPR036388">
    <property type="entry name" value="WH-like_DNA-bd_sf"/>
</dbReference>
<sequence length="247" mass="27518">MPHLDKSLIAGLPPFRGLPAEDMEFVLSLARPARYGKDSAIFSQGQRAHSFFVLLSGHVRVVRTSPEGDQVVVRYINEGELFGIAMAMGTSAYPATALAAVDCIVLIWPNAVWPQMQERLPSFSMSTYHTMGNRLLETHDRVLEISTEQVEQRVARALLRLMERSGRKCEEGIAIAFPISRQDIAEMTGTTLHTVSRILSHWESEGVVKNGRQKVVVTDPHRLAGLAENRHVSRRDRIASGHTRARA</sequence>
<dbReference type="InterPro" id="IPR012318">
    <property type="entry name" value="HTH_CRP"/>
</dbReference>
<dbReference type="PROSITE" id="PS51063">
    <property type="entry name" value="HTH_CRP_2"/>
    <property type="match status" value="1"/>
</dbReference>
<reference evidence="7" key="1">
    <citation type="journal article" date="2014" name="Int. J. Syst. Evol. Microbiol.">
        <title>Complete genome sequence of Corynebacterium casei LMG S-19264T (=DSM 44701T), isolated from a smear-ripened cheese.</title>
        <authorList>
            <consortium name="US DOE Joint Genome Institute (JGI-PGF)"/>
            <person name="Walter F."/>
            <person name="Albersmeier A."/>
            <person name="Kalinowski J."/>
            <person name="Ruckert C."/>
        </authorList>
    </citation>
    <scope>NUCLEOTIDE SEQUENCE</scope>
    <source>
        <strain evidence="7">CGMCC 1.15082</strain>
    </source>
</reference>
<dbReference type="AlphaFoldDB" id="A0A916SLT6"/>
<dbReference type="GO" id="GO:0005829">
    <property type="term" value="C:cytosol"/>
    <property type="evidence" value="ECO:0007669"/>
    <property type="project" value="TreeGrafter"/>
</dbReference>
<dbReference type="PANTHER" id="PTHR24567:SF28">
    <property type="entry name" value="LISTERIOLYSIN REGULATORY PROTEIN"/>
    <property type="match status" value="1"/>
</dbReference>
<keyword evidence="1" id="KW-0805">Transcription regulation</keyword>
<protein>
    <submittedName>
        <fullName evidence="7">Crp/Fnr family transcriptional regulator</fullName>
    </submittedName>
</protein>
<dbReference type="CDD" id="cd00038">
    <property type="entry name" value="CAP_ED"/>
    <property type="match status" value="1"/>
</dbReference>
<dbReference type="CDD" id="cd00092">
    <property type="entry name" value="HTH_CRP"/>
    <property type="match status" value="1"/>
</dbReference>
<dbReference type="PROSITE" id="PS50042">
    <property type="entry name" value="CNMP_BINDING_3"/>
    <property type="match status" value="1"/>
</dbReference>
<dbReference type="EMBL" id="BMHH01000015">
    <property type="protein sequence ID" value="GGB02657.1"/>
    <property type="molecule type" value="Genomic_DNA"/>
</dbReference>
<comment type="caution">
    <text evidence="7">The sequence shown here is derived from an EMBL/GenBank/DDBJ whole genome shotgun (WGS) entry which is preliminary data.</text>
</comment>
<keyword evidence="2" id="KW-0238">DNA-binding</keyword>
<evidence type="ECO:0000256" key="3">
    <source>
        <dbReference type="ARBA" id="ARBA00023163"/>
    </source>
</evidence>
<gene>
    <name evidence="7" type="ORF">GCM10011491_33490</name>
</gene>
<proteinExistence type="predicted"/>
<keyword evidence="3" id="KW-0804">Transcription</keyword>
<dbReference type="GO" id="GO:0003700">
    <property type="term" value="F:DNA-binding transcription factor activity"/>
    <property type="evidence" value="ECO:0007669"/>
    <property type="project" value="TreeGrafter"/>
</dbReference>
<dbReference type="RefSeq" id="WP_188825341.1">
    <property type="nucleotide sequence ID" value="NZ_BMHH01000015.1"/>
</dbReference>
<dbReference type="PANTHER" id="PTHR24567">
    <property type="entry name" value="CRP FAMILY TRANSCRIPTIONAL REGULATORY PROTEIN"/>
    <property type="match status" value="1"/>
</dbReference>